<dbReference type="OrthoDB" id="1655816at2"/>
<dbReference type="AlphaFoldDB" id="A0A1Y4STA9"/>
<name>A0A1Y4STA9_9FIRM</name>
<dbReference type="SUPFAM" id="SSF48452">
    <property type="entry name" value="TPR-like"/>
    <property type="match status" value="1"/>
</dbReference>
<evidence type="ECO:0000313" key="3">
    <source>
        <dbReference type="Proteomes" id="UP000195305"/>
    </source>
</evidence>
<dbReference type="Pfam" id="PF01381">
    <property type="entry name" value="HTH_3"/>
    <property type="match status" value="1"/>
</dbReference>
<dbReference type="Gene3D" id="1.25.40.10">
    <property type="entry name" value="Tetratricopeptide repeat domain"/>
    <property type="match status" value="1"/>
</dbReference>
<dbReference type="Proteomes" id="UP000195305">
    <property type="component" value="Unassembled WGS sequence"/>
</dbReference>
<dbReference type="RefSeq" id="WP_087359361.1">
    <property type="nucleotide sequence ID" value="NZ_NFLJ01000037.1"/>
</dbReference>
<reference evidence="2 3" key="1">
    <citation type="journal article" date="2018" name="BMC Genomics">
        <title>Whole genome sequencing and function prediction of 133 gut anaerobes isolated from chicken caecum in pure cultures.</title>
        <authorList>
            <person name="Medvecky M."/>
            <person name="Cejkova D."/>
            <person name="Polansky O."/>
            <person name="Karasova D."/>
            <person name="Kubasova T."/>
            <person name="Cizek A."/>
            <person name="Rychlik I."/>
        </authorList>
    </citation>
    <scope>NUCLEOTIDE SEQUENCE [LARGE SCALE GENOMIC DNA]</scope>
    <source>
        <strain evidence="2 3">An13</strain>
    </source>
</reference>
<sequence length="418" mass="50345">MIESIGGIIKLNRIQNELTLKYVSYKTGLSKGYLSRVERNKEGISFENVQKIFSLMGIEFSTEKIDEKFENDFYQFINDVIYMKDFEKSFLKLKVYEKNIYSSFSYIKYLLAEMIYNINIYDSINITDYFYIEEYFDYLESYQIVLFYDYIGVYFYYNNLHTEAIMYYDKAMMYKGNQYSSAMLNYHKSISLTCIERLTEAFDCAIQARESFCEQLNLRRLVSISFQIAVIYCHMRNYKKSEEINLKCIEMFEELQMQKSVISTYNNLFWDYICAQEYNKILSKKDEALLRSNNDVRILFYISFAYYQLNNLSLAKKYIKKAKNNISSISDQYFIDIIQAFYVLLSDSSYERKEKKLFNVYKTSKKIQNIQTTLFILEIIKDFYKKYNKQDKYIQCLEKLNKSYKQIDYSFIFDENIG</sequence>
<dbReference type="InterPro" id="IPR010982">
    <property type="entry name" value="Lambda_DNA-bd_dom_sf"/>
</dbReference>
<dbReference type="SMART" id="SM00530">
    <property type="entry name" value="HTH_XRE"/>
    <property type="match status" value="1"/>
</dbReference>
<protein>
    <recommendedName>
        <fullName evidence="1">HTH cro/C1-type domain-containing protein</fullName>
    </recommendedName>
</protein>
<organism evidence="2 3">
    <name type="scientific">Massilimicrobiota timonensis</name>
    <dbReference type="NCBI Taxonomy" id="1776392"/>
    <lineage>
        <taxon>Bacteria</taxon>
        <taxon>Bacillati</taxon>
        <taxon>Bacillota</taxon>
        <taxon>Erysipelotrichia</taxon>
        <taxon>Erysipelotrichales</taxon>
        <taxon>Erysipelotrichaceae</taxon>
        <taxon>Massilimicrobiota</taxon>
    </lineage>
</organism>
<dbReference type="PROSITE" id="PS50943">
    <property type="entry name" value="HTH_CROC1"/>
    <property type="match status" value="1"/>
</dbReference>
<dbReference type="CDD" id="cd00093">
    <property type="entry name" value="HTH_XRE"/>
    <property type="match status" value="1"/>
</dbReference>
<dbReference type="SUPFAM" id="SSF47413">
    <property type="entry name" value="lambda repressor-like DNA-binding domains"/>
    <property type="match status" value="1"/>
</dbReference>
<dbReference type="Gene3D" id="1.10.260.40">
    <property type="entry name" value="lambda repressor-like DNA-binding domains"/>
    <property type="match status" value="1"/>
</dbReference>
<evidence type="ECO:0000313" key="2">
    <source>
        <dbReference type="EMBL" id="OUQ33146.1"/>
    </source>
</evidence>
<dbReference type="EMBL" id="NFLJ01000037">
    <property type="protein sequence ID" value="OUQ33146.1"/>
    <property type="molecule type" value="Genomic_DNA"/>
</dbReference>
<feature type="domain" description="HTH cro/C1-type" evidence="1">
    <location>
        <begin position="9"/>
        <end position="65"/>
    </location>
</feature>
<proteinExistence type="predicted"/>
<comment type="caution">
    <text evidence="2">The sequence shown here is derived from an EMBL/GenBank/DDBJ whole genome shotgun (WGS) entry which is preliminary data.</text>
</comment>
<gene>
    <name evidence="2" type="ORF">B5E75_11435</name>
</gene>
<dbReference type="InterPro" id="IPR001387">
    <property type="entry name" value="Cro/C1-type_HTH"/>
</dbReference>
<dbReference type="GO" id="GO:0003677">
    <property type="term" value="F:DNA binding"/>
    <property type="evidence" value="ECO:0007669"/>
    <property type="project" value="InterPro"/>
</dbReference>
<evidence type="ECO:0000259" key="1">
    <source>
        <dbReference type="PROSITE" id="PS50943"/>
    </source>
</evidence>
<accession>A0A1Y4STA9</accession>
<dbReference type="InterPro" id="IPR011990">
    <property type="entry name" value="TPR-like_helical_dom_sf"/>
</dbReference>
<keyword evidence="3" id="KW-1185">Reference proteome</keyword>